<feature type="transmembrane region" description="Helical" evidence="1">
    <location>
        <begin position="21"/>
        <end position="43"/>
    </location>
</feature>
<evidence type="ECO:0000313" key="4">
    <source>
        <dbReference type="EMBL" id="OBZ92341.1"/>
    </source>
</evidence>
<evidence type="ECO:0000259" key="2">
    <source>
        <dbReference type="Pfam" id="PF09977"/>
    </source>
</evidence>
<protein>
    <submittedName>
        <fullName evidence="4">Uncharacterized protein</fullName>
    </submittedName>
</protein>
<dbReference type="EMBL" id="LGLV01000020">
    <property type="protein sequence ID" value="OBZ92341.1"/>
    <property type="molecule type" value="Genomic_DNA"/>
</dbReference>
<reference evidence="4 5" key="1">
    <citation type="journal article" date="2016" name="Syst. Appl. Microbiol.">
        <title>Pararhizobium polonicum sp. nov. isolated from tumors on stone fruit rootstocks.</title>
        <authorList>
            <person name="Pulawska J."/>
            <person name="Kuzmanovic N."/>
            <person name="Willems A."/>
            <person name="Pothier J.F."/>
        </authorList>
    </citation>
    <scope>NUCLEOTIDE SEQUENCE [LARGE SCALE GENOMIC DNA]</scope>
    <source>
        <strain evidence="4 5">F5.1</strain>
    </source>
</reference>
<dbReference type="InterPro" id="IPR028087">
    <property type="entry name" value="Tad_N"/>
</dbReference>
<dbReference type="PATRIC" id="fig|1612624.7.peg.3068"/>
<dbReference type="Pfam" id="PF13400">
    <property type="entry name" value="Tad"/>
    <property type="match status" value="1"/>
</dbReference>
<organism evidence="4 5">
    <name type="scientific">Pararhizobium polonicum</name>
    <dbReference type="NCBI Taxonomy" id="1612624"/>
    <lineage>
        <taxon>Bacteria</taxon>
        <taxon>Pseudomonadati</taxon>
        <taxon>Pseudomonadota</taxon>
        <taxon>Alphaproteobacteria</taxon>
        <taxon>Hyphomicrobiales</taxon>
        <taxon>Rhizobiaceae</taxon>
        <taxon>Rhizobium/Agrobacterium group</taxon>
        <taxon>Pararhizobium</taxon>
    </lineage>
</organism>
<dbReference type="Pfam" id="PF09977">
    <property type="entry name" value="Tad_C"/>
    <property type="match status" value="1"/>
</dbReference>
<evidence type="ECO:0000313" key="5">
    <source>
        <dbReference type="Proteomes" id="UP000093111"/>
    </source>
</evidence>
<evidence type="ECO:0000256" key="1">
    <source>
        <dbReference type="SAM" id="Phobius"/>
    </source>
</evidence>
<feature type="domain" description="Putative Flp pilus-assembly TadG-like N-terminal" evidence="3">
    <location>
        <begin position="17"/>
        <end position="64"/>
    </location>
</feature>
<keyword evidence="1" id="KW-0472">Membrane</keyword>
<proteinExistence type="predicted"/>
<sequence>MPHTTSKHRSFFADKAGNIGISAAFVLPLVVLSLGLGVDYGYLTLQKREMQGIADITAIVAASDLPNAEATTLNHLKTNGLNLAVATKSGLMTTDGKIIPNDLTAIKNGILTIVKGRYVPDPALPTGQRFVANATPEDAAQISIEKQGSLHLAAMFSPPPTMSAVGTAASTKLASFSIGSRLASLDGGILNSLLGQMLGTTISLKVMDYQALLNADIDIQPFLKIISTRLNLTAATYDDVLKANLTMPQLLASMQLVQGLSSTVNSALKSLETATSKNKKTFTLSQLLNIDPKKGLSVDAGSNWNMKINAFNIISTTAALSNGSNQIALGAMAGLPGIASATVKLAIGEPPVATPSNKLGSPGSAVRTAQTRLMVEVNVDGLAVLLGLKIKLPIYVEIAYAEGKLADIRCYGGSNTNASVSIDTVPGLAEIAIGTVDPTALQNFSTTARVQKARILDSLLLQIDGMAHIEATNTKAQRVTFSPSEVASSVVKTVSTKDALTSVTQSLLSNLDVQIQLLFLTLGTPKAVLEALANTLGAVTPAVDTLLYNLLLAVGVRIGEADLRVTGVNCLQPVLVQ</sequence>
<keyword evidence="1" id="KW-1133">Transmembrane helix</keyword>
<dbReference type="OrthoDB" id="7630116at2"/>
<dbReference type="InterPro" id="IPR018705">
    <property type="entry name" value="DUF2134_membrane"/>
</dbReference>
<dbReference type="Proteomes" id="UP000093111">
    <property type="component" value="Unassembled WGS sequence"/>
</dbReference>
<dbReference type="AlphaFoldDB" id="A0A1C7NTL7"/>
<keyword evidence="1" id="KW-0812">Transmembrane</keyword>
<dbReference type="RefSeq" id="WP_068958375.1">
    <property type="nucleotide sequence ID" value="NZ_LGLV01000020.1"/>
</dbReference>
<gene>
    <name evidence="4" type="ORF">ADU59_26700</name>
</gene>
<keyword evidence="5" id="KW-1185">Reference proteome</keyword>
<accession>A0A1C7NTL7</accession>
<comment type="caution">
    <text evidence="4">The sequence shown here is derived from an EMBL/GenBank/DDBJ whole genome shotgun (WGS) entry which is preliminary data.</text>
</comment>
<name>A0A1C7NTL7_9HYPH</name>
<feature type="domain" description="DUF2134" evidence="2">
    <location>
        <begin position="91"/>
        <end position="168"/>
    </location>
</feature>
<evidence type="ECO:0000259" key="3">
    <source>
        <dbReference type="Pfam" id="PF13400"/>
    </source>
</evidence>
<dbReference type="STRING" id="1612624.ADU59_26700"/>